<evidence type="ECO:0000256" key="2">
    <source>
        <dbReference type="ARBA" id="ARBA00022475"/>
    </source>
</evidence>
<comment type="caution">
    <text evidence="9">The sequence shown here is derived from an EMBL/GenBank/DDBJ whole genome shotgun (WGS) entry which is preliminary data.</text>
</comment>
<protein>
    <recommendedName>
        <fullName evidence="7">TRAP transporter large permease protein</fullName>
    </recommendedName>
</protein>
<feature type="transmembrane region" description="Helical" evidence="7">
    <location>
        <begin position="347"/>
        <end position="369"/>
    </location>
</feature>
<comment type="function">
    <text evidence="7">Part of the tripartite ATP-independent periplasmic (TRAP) transport system.</text>
</comment>
<name>A0A6N9TCJ5_9HYPH</name>
<feature type="transmembrane region" description="Helical" evidence="7">
    <location>
        <begin position="318"/>
        <end position="335"/>
    </location>
</feature>
<dbReference type="InterPro" id="IPR004681">
    <property type="entry name" value="TRAP_DctM"/>
</dbReference>
<dbReference type="EMBL" id="JAAAMG010000018">
    <property type="protein sequence ID" value="NDW06608.1"/>
    <property type="molecule type" value="Genomic_DNA"/>
</dbReference>
<keyword evidence="6 7" id="KW-0472">Membrane</keyword>
<keyword evidence="7" id="KW-0813">Transport</keyword>
<evidence type="ECO:0000256" key="4">
    <source>
        <dbReference type="ARBA" id="ARBA00022692"/>
    </source>
</evidence>
<reference evidence="9 10" key="1">
    <citation type="submission" date="2020-01" db="EMBL/GenBank/DDBJ databases">
        <title>Jiella pacifica sp. nov.</title>
        <authorList>
            <person name="Xue Z."/>
            <person name="Zhu S."/>
            <person name="Chen J."/>
            <person name="Yang J."/>
        </authorList>
    </citation>
    <scope>NUCLEOTIDE SEQUENCE [LARGE SCALE GENOMIC DNA]</scope>
    <source>
        <strain evidence="9 10">40Bstr34</strain>
    </source>
</reference>
<dbReference type="RefSeq" id="WP_163465104.1">
    <property type="nucleotide sequence ID" value="NZ_JAAAMG010000018.1"/>
</dbReference>
<feature type="transmembrane region" description="Helical" evidence="7">
    <location>
        <begin position="6"/>
        <end position="38"/>
    </location>
</feature>
<gene>
    <name evidence="9" type="ORF">GTK09_19500</name>
</gene>
<dbReference type="Proteomes" id="UP000469011">
    <property type="component" value="Unassembled WGS sequence"/>
</dbReference>
<evidence type="ECO:0000256" key="7">
    <source>
        <dbReference type="RuleBase" id="RU369079"/>
    </source>
</evidence>
<feature type="transmembrane region" description="Helical" evidence="7">
    <location>
        <begin position="276"/>
        <end position="298"/>
    </location>
</feature>
<comment type="subcellular location">
    <subcellularLocation>
        <location evidence="1 7">Cell inner membrane</location>
        <topology evidence="1 7">Multi-pass membrane protein</topology>
    </subcellularLocation>
</comment>
<dbReference type="AlphaFoldDB" id="A0A6N9TCJ5"/>
<feature type="transmembrane region" description="Helical" evidence="7">
    <location>
        <begin position="246"/>
        <end position="264"/>
    </location>
</feature>
<keyword evidence="10" id="KW-1185">Reference proteome</keyword>
<feature type="transmembrane region" description="Helical" evidence="7">
    <location>
        <begin position="401"/>
        <end position="425"/>
    </location>
</feature>
<comment type="similarity">
    <text evidence="7">Belongs to the TRAP transporter large permease family.</text>
</comment>
<keyword evidence="4 7" id="KW-0812">Transmembrane</keyword>
<dbReference type="PANTHER" id="PTHR33362:SF5">
    <property type="entry name" value="C4-DICARBOXYLATE TRAP TRANSPORTER LARGE PERMEASE PROTEIN DCTM"/>
    <property type="match status" value="1"/>
</dbReference>
<evidence type="ECO:0000256" key="1">
    <source>
        <dbReference type="ARBA" id="ARBA00004429"/>
    </source>
</evidence>
<feature type="transmembrane region" description="Helical" evidence="7">
    <location>
        <begin position="172"/>
        <end position="196"/>
    </location>
</feature>
<evidence type="ECO:0000313" key="10">
    <source>
        <dbReference type="Proteomes" id="UP000469011"/>
    </source>
</evidence>
<comment type="caution">
    <text evidence="7">Lacks conserved residue(s) required for the propagation of feature annotation.</text>
</comment>
<accession>A0A6N9TCJ5</accession>
<organism evidence="9 10">
    <name type="scientific">Jiella pacifica</name>
    <dbReference type="NCBI Taxonomy" id="2696469"/>
    <lineage>
        <taxon>Bacteria</taxon>
        <taxon>Pseudomonadati</taxon>
        <taxon>Pseudomonadota</taxon>
        <taxon>Alphaproteobacteria</taxon>
        <taxon>Hyphomicrobiales</taxon>
        <taxon>Aurantimonadaceae</taxon>
        <taxon>Jiella</taxon>
    </lineage>
</organism>
<dbReference type="PIRSF" id="PIRSF006066">
    <property type="entry name" value="HI0050"/>
    <property type="match status" value="1"/>
</dbReference>
<dbReference type="NCBIfam" id="TIGR00786">
    <property type="entry name" value="dctM"/>
    <property type="match status" value="1"/>
</dbReference>
<dbReference type="Pfam" id="PF06808">
    <property type="entry name" value="DctM"/>
    <property type="match status" value="1"/>
</dbReference>
<evidence type="ECO:0000256" key="3">
    <source>
        <dbReference type="ARBA" id="ARBA00022519"/>
    </source>
</evidence>
<evidence type="ECO:0000256" key="6">
    <source>
        <dbReference type="ARBA" id="ARBA00023136"/>
    </source>
</evidence>
<sequence length="430" mass="45591">MDLLHLAGLVALLFIVLMASGVWIGVALGLSGIGLYLLRDGWSGLQAVGFVAFNSMNSYEFVALPLFVFMATILASCGISKKLYDSSAAVVGWMPGGLLHANIAGSALFASICGSTAATCAAMSTIGLPELRKRGYPDAPALGSLAAGGTLGPMIPPSLGFIIYGVMTDTSIGQLFMAGVVPGLIIALLFMAYIVLRSVVLRDHLREPWLGPARTFALVLNVWPVILLFAMVLGTMYFGIATAVEAGALGCLGSLLVAAAYRTLNLETLGHALRDGVTISTLIFFVLLGGMILGHGFSNMGVPQYLIGLVVEYDLSRIQFLIICTLLFLFLGLFMDGAAMMVVTLPLMFPVILALDINPVWFGVIMVLYTEMAAITPPVGVNLFVLQGVTNSPLEQISKGVFPFLVALLVAEVIFIIWPGVVLALPEMMY</sequence>
<feature type="transmembrane region" description="Helical" evidence="7">
    <location>
        <begin position="59"/>
        <end position="83"/>
    </location>
</feature>
<keyword evidence="2" id="KW-1003">Cell membrane</keyword>
<evidence type="ECO:0000256" key="5">
    <source>
        <dbReference type="ARBA" id="ARBA00022989"/>
    </source>
</evidence>
<dbReference type="GO" id="GO:0005886">
    <property type="term" value="C:plasma membrane"/>
    <property type="evidence" value="ECO:0007669"/>
    <property type="project" value="UniProtKB-SubCell"/>
</dbReference>
<dbReference type="GO" id="GO:0022857">
    <property type="term" value="F:transmembrane transporter activity"/>
    <property type="evidence" value="ECO:0007669"/>
    <property type="project" value="UniProtKB-UniRule"/>
</dbReference>
<dbReference type="InterPro" id="IPR010656">
    <property type="entry name" value="DctM"/>
</dbReference>
<dbReference type="PANTHER" id="PTHR33362">
    <property type="entry name" value="SIALIC ACID TRAP TRANSPORTER PERMEASE PROTEIN SIAT-RELATED"/>
    <property type="match status" value="1"/>
</dbReference>
<feature type="transmembrane region" description="Helical" evidence="7">
    <location>
        <begin position="216"/>
        <end position="240"/>
    </location>
</feature>
<keyword evidence="3 7" id="KW-0997">Cell inner membrane</keyword>
<evidence type="ECO:0000259" key="8">
    <source>
        <dbReference type="Pfam" id="PF06808"/>
    </source>
</evidence>
<feature type="domain" description="TRAP C4-dicarboxylate transport system permease DctM subunit" evidence="8">
    <location>
        <begin position="13"/>
        <end position="420"/>
    </location>
</feature>
<feature type="transmembrane region" description="Helical" evidence="7">
    <location>
        <begin position="141"/>
        <end position="166"/>
    </location>
</feature>
<evidence type="ECO:0000313" key="9">
    <source>
        <dbReference type="EMBL" id="NDW06608.1"/>
    </source>
</evidence>
<keyword evidence="5 7" id="KW-1133">Transmembrane helix</keyword>
<comment type="subunit">
    <text evidence="7">The complex comprises the extracytoplasmic solute receptor protein and the two transmembrane proteins.</text>
</comment>
<proteinExistence type="inferred from homology"/>